<evidence type="ECO:0000256" key="1">
    <source>
        <dbReference type="SAM" id="MobiDB-lite"/>
    </source>
</evidence>
<gene>
    <name evidence="2" type="ORF">ERS007703_01365</name>
    <name evidence="3" type="ORF">ERS007720_04365</name>
</gene>
<evidence type="ECO:0000313" key="2">
    <source>
        <dbReference type="EMBL" id="COV42642.1"/>
    </source>
</evidence>
<reference evidence="4 5" key="1">
    <citation type="submission" date="2015-03" db="EMBL/GenBank/DDBJ databases">
        <authorList>
            <consortium name="Pathogen Informatics"/>
        </authorList>
    </citation>
    <scope>NUCLEOTIDE SEQUENCE [LARGE SCALE GENOMIC DNA]</scope>
    <source>
        <strain evidence="4">K00500041</strain>
        <strain evidence="3 5">M09401471</strain>
    </source>
</reference>
<reference evidence="2" key="2">
    <citation type="submission" date="2015-03" db="EMBL/GenBank/DDBJ databases">
        <authorList>
            <person name="Murphy D."/>
        </authorList>
    </citation>
    <scope>NUCLEOTIDE SEQUENCE [LARGE SCALE GENOMIC DNA]</scope>
    <source>
        <strain evidence="2">K00500041</strain>
    </source>
</reference>
<dbReference type="EMBL" id="CSAJ01000908">
    <property type="protein sequence ID" value="COX36000.1"/>
    <property type="molecule type" value="Genomic_DNA"/>
</dbReference>
<dbReference type="AlphaFoldDB" id="A0A0U0TBD7"/>
<protein>
    <submittedName>
        <fullName evidence="2">Uncharacterized protein</fullName>
    </submittedName>
</protein>
<evidence type="ECO:0000313" key="4">
    <source>
        <dbReference type="Proteomes" id="UP000038802"/>
    </source>
</evidence>
<evidence type="ECO:0000313" key="5">
    <source>
        <dbReference type="Proteomes" id="UP000044938"/>
    </source>
</evidence>
<evidence type="ECO:0000313" key="3">
    <source>
        <dbReference type="EMBL" id="COX36000.1"/>
    </source>
</evidence>
<feature type="region of interest" description="Disordered" evidence="1">
    <location>
        <begin position="1"/>
        <end position="31"/>
    </location>
</feature>
<dbReference type="EMBL" id="CSAE01000113">
    <property type="protein sequence ID" value="COV42642.1"/>
    <property type="molecule type" value="Genomic_DNA"/>
</dbReference>
<organism evidence="2 4">
    <name type="scientific">Mycobacterium tuberculosis</name>
    <dbReference type="NCBI Taxonomy" id="1773"/>
    <lineage>
        <taxon>Bacteria</taxon>
        <taxon>Bacillati</taxon>
        <taxon>Actinomycetota</taxon>
        <taxon>Actinomycetes</taxon>
        <taxon>Mycobacteriales</taxon>
        <taxon>Mycobacteriaceae</taxon>
        <taxon>Mycobacterium</taxon>
        <taxon>Mycobacterium tuberculosis complex</taxon>
    </lineage>
</organism>
<accession>A0A0U0TBD7</accession>
<sequence length="82" mass="8155">MSVAALSTASSSARACPSADSAARTASTSPACRPLTAWSARSRAALMLRSANASRSVAVVTLPAIDVIAAASNSVCSSARRC</sequence>
<name>A0A0U0TBD7_MYCTX</name>
<dbReference type="Proteomes" id="UP000044938">
    <property type="component" value="Unassembled WGS sequence"/>
</dbReference>
<proteinExistence type="predicted"/>
<dbReference type="Proteomes" id="UP000038802">
    <property type="component" value="Unassembled WGS sequence"/>
</dbReference>